<dbReference type="InterPro" id="IPR050383">
    <property type="entry name" value="GlyoxalaseI/FosfomycinResist"/>
</dbReference>
<proteinExistence type="predicted"/>
<dbReference type="SUPFAM" id="SSF54593">
    <property type="entry name" value="Glyoxalase/Bleomycin resistance protein/Dihydroxybiphenyl dioxygenase"/>
    <property type="match status" value="1"/>
</dbReference>
<gene>
    <name evidence="2" type="ORF">CSW64_19685</name>
</gene>
<organism evidence="2 3">
    <name type="scientific">Caulobacter mirabilis</name>
    <dbReference type="NCBI Taxonomy" id="69666"/>
    <lineage>
        <taxon>Bacteria</taxon>
        <taxon>Pseudomonadati</taxon>
        <taxon>Pseudomonadota</taxon>
        <taxon>Alphaproteobacteria</taxon>
        <taxon>Caulobacterales</taxon>
        <taxon>Caulobacteraceae</taxon>
        <taxon>Caulobacter</taxon>
    </lineage>
</organism>
<dbReference type="EMBL" id="CP024201">
    <property type="protein sequence ID" value="ATQ44446.1"/>
    <property type="molecule type" value="Genomic_DNA"/>
</dbReference>
<dbReference type="Pfam" id="PF00903">
    <property type="entry name" value="Glyoxalase"/>
    <property type="match status" value="1"/>
</dbReference>
<accession>A0A2D2B2K7</accession>
<dbReference type="InterPro" id="IPR004360">
    <property type="entry name" value="Glyas_Fos-R_dOase_dom"/>
</dbReference>
<dbReference type="PROSITE" id="PS51819">
    <property type="entry name" value="VOC"/>
    <property type="match status" value="1"/>
</dbReference>
<keyword evidence="3" id="KW-1185">Reference proteome</keyword>
<dbReference type="Gene3D" id="3.10.180.10">
    <property type="entry name" value="2,3-Dihydroxybiphenyl 1,2-Dioxygenase, domain 1"/>
    <property type="match status" value="1"/>
</dbReference>
<evidence type="ECO:0000313" key="3">
    <source>
        <dbReference type="Proteomes" id="UP000228945"/>
    </source>
</evidence>
<evidence type="ECO:0000313" key="2">
    <source>
        <dbReference type="EMBL" id="ATQ44446.1"/>
    </source>
</evidence>
<dbReference type="PANTHER" id="PTHR21366">
    <property type="entry name" value="GLYOXALASE FAMILY PROTEIN"/>
    <property type="match status" value="1"/>
</dbReference>
<dbReference type="KEGG" id="cmb:CSW64_19685"/>
<dbReference type="RefSeq" id="WP_099623694.1">
    <property type="nucleotide sequence ID" value="NZ_CP024201.1"/>
</dbReference>
<dbReference type="Proteomes" id="UP000228945">
    <property type="component" value="Chromosome"/>
</dbReference>
<dbReference type="OrthoDB" id="9812656at2"/>
<dbReference type="AlphaFoldDB" id="A0A2D2B2K7"/>
<reference evidence="2 3" key="1">
    <citation type="submission" date="2017-10" db="EMBL/GenBank/DDBJ databases">
        <title>Genome sequence of Caulobacter mirabilis FWC38.</title>
        <authorList>
            <person name="Fiebig A."/>
            <person name="Crosson S."/>
        </authorList>
    </citation>
    <scope>NUCLEOTIDE SEQUENCE [LARGE SCALE GENOMIC DNA]</scope>
    <source>
        <strain evidence="2 3">FWC 38</strain>
    </source>
</reference>
<protein>
    <submittedName>
        <fullName evidence="2">VOC family virulence protein</fullName>
    </submittedName>
</protein>
<dbReference type="PANTHER" id="PTHR21366:SF14">
    <property type="entry name" value="GLYOXALASE DOMAIN-CONTAINING PROTEIN 5"/>
    <property type="match status" value="1"/>
</dbReference>
<feature type="domain" description="VOC" evidence="1">
    <location>
        <begin position="6"/>
        <end position="131"/>
    </location>
</feature>
<sequence>MLDITGIDHIVLRARDGEGLVRFYTEVLGLTVERRQDAIGLVQLRAGRNLIDIVPVDGKLGRMGGAAPGAEGRNLDHFCLNIRDFDIDRVKAHLEAHGVELGEEGLRYGAGGEGLSIYLKDPEGNGVELRG</sequence>
<evidence type="ECO:0000259" key="1">
    <source>
        <dbReference type="PROSITE" id="PS51819"/>
    </source>
</evidence>
<name>A0A2D2B2K7_9CAUL</name>
<dbReference type="InterPro" id="IPR029068">
    <property type="entry name" value="Glyas_Bleomycin-R_OHBP_Dase"/>
</dbReference>
<dbReference type="InterPro" id="IPR037523">
    <property type="entry name" value="VOC_core"/>
</dbReference>